<keyword evidence="3" id="KW-1185">Reference proteome</keyword>
<protein>
    <recommendedName>
        <fullName evidence="4">Lipoprotein</fullName>
    </recommendedName>
</protein>
<reference evidence="2" key="1">
    <citation type="journal article" date="2021" name="Front. Microbiol.">
        <title>Comprehensive Comparative Genomics and Phenotyping of Methylobacterium Species.</title>
        <authorList>
            <person name="Alessa O."/>
            <person name="Ogura Y."/>
            <person name="Fujitani Y."/>
            <person name="Takami H."/>
            <person name="Hayashi T."/>
            <person name="Sahin N."/>
            <person name="Tani A."/>
        </authorList>
    </citation>
    <scope>NUCLEOTIDE SEQUENCE</scope>
    <source>
        <strain evidence="2">DSM 23674</strain>
    </source>
</reference>
<evidence type="ECO:0008006" key="4">
    <source>
        <dbReference type="Google" id="ProtNLM"/>
    </source>
</evidence>
<gene>
    <name evidence="2" type="ORF">EKPJFOCH_0800</name>
</gene>
<accession>A0ABQ4TH41</accession>
<dbReference type="RefSeq" id="WP_147813637.1">
    <property type="nucleotide sequence ID" value="NZ_BPRA01000003.1"/>
</dbReference>
<dbReference type="PROSITE" id="PS51257">
    <property type="entry name" value="PROKAR_LIPOPROTEIN"/>
    <property type="match status" value="1"/>
</dbReference>
<name>A0ABQ4TH41_9HYPH</name>
<feature type="signal peptide" evidence="1">
    <location>
        <begin position="1"/>
        <end position="18"/>
    </location>
</feature>
<keyword evidence="1" id="KW-0732">Signal</keyword>
<evidence type="ECO:0000313" key="2">
    <source>
        <dbReference type="EMBL" id="GJE54326.1"/>
    </source>
</evidence>
<evidence type="ECO:0000313" key="3">
    <source>
        <dbReference type="Proteomes" id="UP001055101"/>
    </source>
</evidence>
<organism evidence="2 3">
    <name type="scientific">Methylobacterium thuringiense</name>
    <dbReference type="NCBI Taxonomy" id="1003091"/>
    <lineage>
        <taxon>Bacteria</taxon>
        <taxon>Pseudomonadati</taxon>
        <taxon>Pseudomonadota</taxon>
        <taxon>Alphaproteobacteria</taxon>
        <taxon>Hyphomicrobiales</taxon>
        <taxon>Methylobacteriaceae</taxon>
        <taxon>Methylobacterium</taxon>
    </lineage>
</organism>
<sequence length="124" mass="13018">MRLVSSRASKLLAAAALASLLAACQSGRTQVASLEGYTPDPALKTASKSNLKGRVSHACVITQARSQKVPEASVEQPCGCYADRTLSTLDSGEIQSYRATGYFNESAKAKALNALDSCKLPRPA</sequence>
<proteinExistence type="predicted"/>
<comment type="caution">
    <text evidence="2">The sequence shown here is derived from an EMBL/GenBank/DDBJ whole genome shotgun (WGS) entry which is preliminary data.</text>
</comment>
<feature type="chain" id="PRO_5046069373" description="Lipoprotein" evidence="1">
    <location>
        <begin position="19"/>
        <end position="124"/>
    </location>
</feature>
<reference evidence="2" key="2">
    <citation type="submission" date="2021-08" db="EMBL/GenBank/DDBJ databases">
        <authorList>
            <person name="Tani A."/>
            <person name="Ola A."/>
            <person name="Ogura Y."/>
            <person name="Katsura K."/>
            <person name="Hayashi T."/>
        </authorList>
    </citation>
    <scope>NUCLEOTIDE SEQUENCE</scope>
    <source>
        <strain evidence="2">DSM 23674</strain>
    </source>
</reference>
<dbReference type="EMBL" id="BPRA01000003">
    <property type="protein sequence ID" value="GJE54326.1"/>
    <property type="molecule type" value="Genomic_DNA"/>
</dbReference>
<dbReference type="Proteomes" id="UP001055101">
    <property type="component" value="Unassembled WGS sequence"/>
</dbReference>
<evidence type="ECO:0000256" key="1">
    <source>
        <dbReference type="SAM" id="SignalP"/>
    </source>
</evidence>